<dbReference type="GO" id="GO:0047134">
    <property type="term" value="F:protein-disulfide reductase [NAD(P)H] activity"/>
    <property type="evidence" value="ECO:0007669"/>
    <property type="project" value="UniProtKB-EC"/>
</dbReference>
<feature type="domain" description="Cytochrome C biogenesis protein transmembrane" evidence="7">
    <location>
        <begin position="202"/>
        <end position="418"/>
    </location>
</feature>
<reference evidence="9" key="1">
    <citation type="submission" date="2019-08" db="EMBL/GenBank/DDBJ databases">
        <authorList>
            <person name="Kucharzyk K."/>
            <person name="Murdoch R.W."/>
            <person name="Higgins S."/>
            <person name="Loffler F."/>
        </authorList>
    </citation>
    <scope>NUCLEOTIDE SEQUENCE</scope>
</reference>
<keyword evidence="2 6" id="KW-0812">Transmembrane</keyword>
<evidence type="ECO:0000256" key="1">
    <source>
        <dbReference type="ARBA" id="ARBA00004141"/>
    </source>
</evidence>
<feature type="transmembrane region" description="Helical" evidence="6">
    <location>
        <begin position="467"/>
        <end position="487"/>
    </location>
</feature>
<dbReference type="GO" id="GO:0017004">
    <property type="term" value="P:cytochrome complex assembly"/>
    <property type="evidence" value="ECO:0007669"/>
    <property type="project" value="InterPro"/>
</dbReference>
<dbReference type="InterPro" id="IPR003834">
    <property type="entry name" value="Cyt_c_assmbl_TM_dom"/>
</dbReference>
<feature type="transmembrane region" description="Helical" evidence="6">
    <location>
        <begin position="400"/>
        <end position="418"/>
    </location>
</feature>
<dbReference type="GO" id="GO:0045454">
    <property type="term" value="P:cell redox homeostasis"/>
    <property type="evidence" value="ECO:0007669"/>
    <property type="project" value="TreeGrafter"/>
</dbReference>
<comment type="caution">
    <text evidence="9">The sequence shown here is derived from an EMBL/GenBank/DDBJ whole genome shotgun (WGS) entry which is preliminary data.</text>
</comment>
<keyword evidence="9" id="KW-0560">Oxidoreductase</keyword>
<evidence type="ECO:0000256" key="5">
    <source>
        <dbReference type="SAM" id="MobiDB-lite"/>
    </source>
</evidence>
<organism evidence="9">
    <name type="scientific">bioreactor metagenome</name>
    <dbReference type="NCBI Taxonomy" id="1076179"/>
    <lineage>
        <taxon>unclassified sequences</taxon>
        <taxon>metagenomes</taxon>
        <taxon>ecological metagenomes</taxon>
    </lineage>
</organism>
<feature type="transmembrane region" description="Helical" evidence="6">
    <location>
        <begin position="292"/>
        <end position="313"/>
    </location>
</feature>
<feature type="transmembrane region" description="Helical" evidence="6">
    <location>
        <begin position="245"/>
        <end position="272"/>
    </location>
</feature>
<dbReference type="PANTHER" id="PTHR32234">
    <property type="entry name" value="THIOL:DISULFIDE INTERCHANGE PROTEIN DSBD"/>
    <property type="match status" value="1"/>
</dbReference>
<dbReference type="EC" id="1.8.1.8" evidence="9"/>
<protein>
    <submittedName>
        <fullName evidence="9">Thiol:disulfide interchange protein DsbD</fullName>
        <ecNumber evidence="9">1.8.1.8</ecNumber>
    </submittedName>
</protein>
<name>A0A644W5M0_9ZZZZ</name>
<evidence type="ECO:0000259" key="8">
    <source>
        <dbReference type="Pfam" id="PF11412"/>
    </source>
</evidence>
<evidence type="ECO:0000256" key="2">
    <source>
        <dbReference type="ARBA" id="ARBA00022692"/>
    </source>
</evidence>
<gene>
    <name evidence="9" type="primary">dsbD_16</name>
    <name evidence="9" type="ORF">SDC9_45099</name>
</gene>
<feature type="transmembrane region" description="Helical" evidence="6">
    <location>
        <begin position="438"/>
        <end position="455"/>
    </location>
</feature>
<dbReference type="GO" id="GO:0016020">
    <property type="term" value="C:membrane"/>
    <property type="evidence" value="ECO:0007669"/>
    <property type="project" value="UniProtKB-SubCell"/>
</dbReference>
<dbReference type="SUPFAM" id="SSF52833">
    <property type="entry name" value="Thioredoxin-like"/>
    <property type="match status" value="1"/>
</dbReference>
<feature type="domain" description="Thiol:disulfide interchange protein DsbD N-terminal" evidence="8">
    <location>
        <begin position="35"/>
        <end position="147"/>
    </location>
</feature>
<dbReference type="InterPro" id="IPR036249">
    <property type="entry name" value="Thioredoxin-like_sf"/>
</dbReference>
<dbReference type="Gene3D" id="3.40.30.10">
    <property type="entry name" value="Glutaredoxin"/>
    <property type="match status" value="1"/>
</dbReference>
<dbReference type="AlphaFoldDB" id="A0A644W5M0"/>
<evidence type="ECO:0000313" key="9">
    <source>
        <dbReference type="EMBL" id="MPL98888.1"/>
    </source>
</evidence>
<keyword evidence="3 6" id="KW-1133">Transmembrane helix</keyword>
<evidence type="ECO:0000259" key="7">
    <source>
        <dbReference type="Pfam" id="PF02683"/>
    </source>
</evidence>
<dbReference type="Pfam" id="PF02683">
    <property type="entry name" value="DsbD_TM"/>
    <property type="match status" value="1"/>
</dbReference>
<dbReference type="InterPro" id="IPR028250">
    <property type="entry name" value="DsbDN"/>
</dbReference>
<dbReference type="Gene3D" id="2.60.40.1250">
    <property type="entry name" value="Thiol:disulfide interchange protein DsbD, N-terminal domain"/>
    <property type="match status" value="1"/>
</dbReference>
<accession>A0A644W5M0</accession>
<feature type="compositionally biased region" description="Polar residues" evidence="5">
    <location>
        <begin position="173"/>
        <end position="191"/>
    </location>
</feature>
<sequence>MILRRFFLAFLAVVSVVALQAQITKPVKWTSRVDKVSDTEANIVLTATIDAGWHLYSQYNPDGASMPLVFTIAPSNAFVKVGKVVEYPKPTEKFEEVFNVTEKFWNGKAYFTQSIKVLSDKVFNFNISLEGQACQDNGTCVPLEEELSVKIDGSQYNKEKPVDTTAIAVIDTPKTNPDTNKSESATITTEGNDPDAGGKSIWGVIIEAILWGFIALLTPCVFPMVPMTVSFFLKGSENKAKSRFNASVFGISIVVLYTIPIAILIGISYFIGGEAITVDAFNWLATHWIPNILFFLIFMIFAASFFGAFEIVLPTWMTSKADSKADRGGILGSFFMALTLVLVSFSCTGPIVGTIIVKSTQGEIWEPIITMLAFSTAFALPFTLFAFFPSWLSNLPKSGGWLNSVKVVLGFVEVALGFKFLSVADQVYHWGILDRETYLAIWIVTFTLLGFYLLGKLKFKHDSEVKFISVGRLGMAIAVFAFVVYMIPGMWGAPLKVLSGYLPPQQTLDFDMQRIMRETVQIYSGDGGSGDSTSLCEKPKYEDIFDPLPHGLEGYHDFDQALRCSKEQNKPIFVDFTGHGCVNCREMEANVWSAPEVLKRLKNDFIVVALYVDDKTELPESEWITSSYDGKVKKTIGKKFADLQVSRYNINAQPYYCLLDTNGKDLVKPRAYDLDVEAFVQFLDNGLKEFKVRQGK</sequence>
<dbReference type="Pfam" id="PF11412">
    <property type="entry name" value="DsbD_N"/>
    <property type="match status" value="1"/>
</dbReference>
<feature type="transmembrane region" description="Helical" evidence="6">
    <location>
        <begin position="209"/>
        <end position="233"/>
    </location>
</feature>
<dbReference type="InterPro" id="IPR036929">
    <property type="entry name" value="DsbDN_sf"/>
</dbReference>
<proteinExistence type="predicted"/>
<dbReference type="PANTHER" id="PTHR32234:SF0">
    <property type="entry name" value="THIOL:DISULFIDE INTERCHANGE PROTEIN DSBD"/>
    <property type="match status" value="1"/>
</dbReference>
<feature type="transmembrane region" description="Helical" evidence="6">
    <location>
        <begin position="368"/>
        <end position="388"/>
    </location>
</feature>
<evidence type="ECO:0000256" key="4">
    <source>
        <dbReference type="ARBA" id="ARBA00023136"/>
    </source>
</evidence>
<comment type="subcellular location">
    <subcellularLocation>
        <location evidence="1">Membrane</location>
        <topology evidence="1">Multi-pass membrane protein</topology>
    </subcellularLocation>
</comment>
<dbReference type="Pfam" id="PF13899">
    <property type="entry name" value="Thioredoxin_7"/>
    <property type="match status" value="1"/>
</dbReference>
<feature type="transmembrane region" description="Helical" evidence="6">
    <location>
        <begin position="334"/>
        <end position="356"/>
    </location>
</feature>
<evidence type="ECO:0000256" key="3">
    <source>
        <dbReference type="ARBA" id="ARBA00022989"/>
    </source>
</evidence>
<keyword evidence="4 6" id="KW-0472">Membrane</keyword>
<feature type="region of interest" description="Disordered" evidence="5">
    <location>
        <begin position="172"/>
        <end position="191"/>
    </location>
</feature>
<evidence type="ECO:0000256" key="6">
    <source>
        <dbReference type="SAM" id="Phobius"/>
    </source>
</evidence>
<dbReference type="EMBL" id="VSSQ01000634">
    <property type="protein sequence ID" value="MPL98888.1"/>
    <property type="molecule type" value="Genomic_DNA"/>
</dbReference>